<dbReference type="HOGENOM" id="CLU_010838_0_0_1"/>
<name>G0W7H9_NAUDC</name>
<keyword evidence="4" id="KW-1133">Transmembrane helix</keyword>
<dbReference type="PANTHER" id="PTHR47808">
    <property type="entry name" value="INNER NUCLEAR MEMBRANE PROTEIN HEH2-RELATED"/>
    <property type="match status" value="1"/>
</dbReference>
<dbReference type="OrthoDB" id="2503928at2759"/>
<feature type="compositionally biased region" description="Acidic residues" evidence="7">
    <location>
        <begin position="307"/>
        <end position="317"/>
    </location>
</feature>
<evidence type="ECO:0000256" key="2">
    <source>
        <dbReference type="ARBA" id="ARBA00022553"/>
    </source>
</evidence>
<feature type="compositionally biased region" description="Polar residues" evidence="7">
    <location>
        <begin position="271"/>
        <end position="284"/>
    </location>
</feature>
<dbReference type="Gene3D" id="1.10.10.1180">
    <property type="entry name" value="MAN1, winged-helix domain"/>
    <property type="match status" value="1"/>
</dbReference>
<dbReference type="RefSeq" id="XP_003668983.1">
    <property type="nucleotide sequence ID" value="XM_003668935.1"/>
</dbReference>
<evidence type="ECO:0000256" key="1">
    <source>
        <dbReference type="ARBA" id="ARBA00004540"/>
    </source>
</evidence>
<feature type="domain" description="HeH/LEM" evidence="9">
    <location>
        <begin position="15"/>
        <end position="48"/>
    </location>
</feature>
<evidence type="ECO:0000313" key="10">
    <source>
        <dbReference type="EMBL" id="CCD23740.1"/>
    </source>
</evidence>
<dbReference type="InterPro" id="IPR041885">
    <property type="entry name" value="MAN1_winged_helix_dom"/>
</dbReference>
<dbReference type="Proteomes" id="UP000000689">
    <property type="component" value="Chromosome 3"/>
</dbReference>
<keyword evidence="6" id="KW-0539">Nucleus</keyword>
<dbReference type="GeneID" id="11496532"/>
<feature type="compositionally biased region" description="Basic and acidic residues" evidence="7">
    <location>
        <begin position="421"/>
        <end position="433"/>
    </location>
</feature>
<dbReference type="Pfam" id="PF09402">
    <property type="entry name" value="MSC"/>
    <property type="match status" value="1"/>
</dbReference>
<feature type="compositionally biased region" description="Polar residues" evidence="7">
    <location>
        <begin position="167"/>
        <end position="180"/>
    </location>
</feature>
<evidence type="ECO:0000259" key="9">
    <source>
        <dbReference type="Pfam" id="PF12949"/>
    </source>
</evidence>
<feature type="region of interest" description="Disordered" evidence="7">
    <location>
        <begin position="268"/>
        <end position="505"/>
    </location>
</feature>
<reference evidence="10 11" key="1">
    <citation type="journal article" date="2011" name="Proc. Natl. Acad. Sci. U.S.A.">
        <title>Evolutionary erosion of yeast sex chromosomes by mating-type switching accidents.</title>
        <authorList>
            <person name="Gordon J.L."/>
            <person name="Armisen D."/>
            <person name="Proux-Wera E."/>
            <person name="Oheigeartaigh S.S."/>
            <person name="Byrne K.P."/>
            <person name="Wolfe K.H."/>
        </authorList>
    </citation>
    <scope>NUCLEOTIDE SEQUENCE [LARGE SCALE GENOMIC DNA]</scope>
    <source>
        <strain evidence="11">ATCC 10597 / BCRC 20456 / CBS 421 / NBRC 0211 / NRRL Y-12639</strain>
    </source>
</reference>
<dbReference type="PANTHER" id="PTHR47808:SF2">
    <property type="entry name" value="LEM DOMAIN-CONTAINING PROTEIN 2"/>
    <property type="match status" value="1"/>
</dbReference>
<gene>
    <name evidence="10" type="primary">NDAI0C00790</name>
    <name evidence="10" type="ordered locus">NDAI_0C00790</name>
</gene>
<feature type="region of interest" description="Disordered" evidence="7">
    <location>
        <begin position="521"/>
        <end position="544"/>
    </location>
</feature>
<dbReference type="KEGG" id="ndi:NDAI_0C00790"/>
<dbReference type="GO" id="GO:0005637">
    <property type="term" value="C:nuclear inner membrane"/>
    <property type="evidence" value="ECO:0007669"/>
    <property type="project" value="UniProtKB-SubCell"/>
</dbReference>
<dbReference type="GO" id="GO:0034399">
    <property type="term" value="C:nuclear periphery"/>
    <property type="evidence" value="ECO:0007669"/>
    <property type="project" value="TreeGrafter"/>
</dbReference>
<feature type="domain" description="Man1/Src1-like C-terminal" evidence="8">
    <location>
        <begin position="684"/>
        <end position="1070"/>
    </location>
</feature>
<keyword evidence="5" id="KW-0472">Membrane</keyword>
<dbReference type="GO" id="GO:0071763">
    <property type="term" value="P:nuclear membrane organization"/>
    <property type="evidence" value="ECO:0007669"/>
    <property type="project" value="TreeGrafter"/>
</dbReference>
<feature type="compositionally biased region" description="Low complexity" evidence="7">
    <location>
        <begin position="102"/>
        <end position="111"/>
    </location>
</feature>
<comment type="subcellular location">
    <subcellularLocation>
        <location evidence="1">Nucleus inner membrane</location>
    </subcellularLocation>
</comment>
<feature type="region of interest" description="Disordered" evidence="7">
    <location>
        <begin position="63"/>
        <end position="220"/>
    </location>
</feature>
<protein>
    <recommendedName>
        <fullName evidence="12">Man1/Src1 C-terminal domain-containing protein</fullName>
    </recommendedName>
</protein>
<evidence type="ECO:0000256" key="6">
    <source>
        <dbReference type="ARBA" id="ARBA00023242"/>
    </source>
</evidence>
<evidence type="ECO:0000256" key="4">
    <source>
        <dbReference type="ARBA" id="ARBA00022989"/>
    </source>
</evidence>
<proteinExistence type="predicted"/>
<evidence type="ECO:0000256" key="3">
    <source>
        <dbReference type="ARBA" id="ARBA00022692"/>
    </source>
</evidence>
<dbReference type="CDD" id="cd12935">
    <property type="entry name" value="LEM_like"/>
    <property type="match status" value="1"/>
</dbReference>
<keyword evidence="2" id="KW-0597">Phosphoprotein</keyword>
<feature type="compositionally biased region" description="Polar residues" evidence="7">
    <location>
        <begin position="450"/>
        <end position="477"/>
    </location>
</feature>
<dbReference type="STRING" id="1071378.G0W7H9"/>
<evidence type="ECO:0000256" key="5">
    <source>
        <dbReference type="ARBA" id="ARBA00023136"/>
    </source>
</evidence>
<feature type="compositionally biased region" description="Polar residues" evidence="7">
    <location>
        <begin position="74"/>
        <end position="90"/>
    </location>
</feature>
<dbReference type="OMA" id="DIMKCWE"/>
<dbReference type="InterPro" id="IPR044780">
    <property type="entry name" value="Heh2/Src1"/>
</dbReference>
<dbReference type="Pfam" id="PF12949">
    <property type="entry name" value="HeH"/>
    <property type="match status" value="1"/>
</dbReference>
<dbReference type="GO" id="GO:0003682">
    <property type="term" value="F:chromatin binding"/>
    <property type="evidence" value="ECO:0007669"/>
    <property type="project" value="InterPro"/>
</dbReference>
<feature type="compositionally biased region" description="Acidic residues" evidence="7">
    <location>
        <begin position="411"/>
        <end position="420"/>
    </location>
</feature>
<evidence type="ECO:0000256" key="7">
    <source>
        <dbReference type="SAM" id="MobiDB-lite"/>
    </source>
</evidence>
<dbReference type="InterPro" id="IPR018996">
    <property type="entry name" value="Man1/Src1-like_C"/>
</dbReference>
<dbReference type="eggNOG" id="ENOG502QVG5">
    <property type="taxonomic scope" value="Eukaryota"/>
</dbReference>
<feature type="compositionally biased region" description="Acidic residues" evidence="7">
    <location>
        <begin position="595"/>
        <end position="611"/>
    </location>
</feature>
<dbReference type="GO" id="GO:0005783">
    <property type="term" value="C:endoplasmic reticulum"/>
    <property type="evidence" value="ECO:0007669"/>
    <property type="project" value="TreeGrafter"/>
</dbReference>
<feature type="compositionally biased region" description="Polar residues" evidence="7">
    <location>
        <begin position="120"/>
        <end position="131"/>
    </location>
</feature>
<evidence type="ECO:0000313" key="11">
    <source>
        <dbReference type="Proteomes" id="UP000000689"/>
    </source>
</evidence>
<keyword evidence="3" id="KW-0812">Transmembrane</keyword>
<evidence type="ECO:0000259" key="8">
    <source>
        <dbReference type="Pfam" id="PF09402"/>
    </source>
</evidence>
<feature type="compositionally biased region" description="Polar residues" evidence="7">
    <location>
        <begin position="318"/>
        <end position="364"/>
    </location>
</feature>
<evidence type="ECO:0008006" key="12">
    <source>
        <dbReference type="Google" id="ProtNLM"/>
    </source>
</evidence>
<dbReference type="EMBL" id="HE580269">
    <property type="protein sequence ID" value="CCD23740.1"/>
    <property type="molecule type" value="Genomic_DNA"/>
</dbReference>
<organism evidence="10 11">
    <name type="scientific">Naumovozyma dairenensis (strain ATCC 10597 / BCRC 20456 / CBS 421 / NBRC 0211 / NRRL Y-12639)</name>
    <name type="common">Saccharomyces dairenensis</name>
    <dbReference type="NCBI Taxonomy" id="1071378"/>
    <lineage>
        <taxon>Eukaryota</taxon>
        <taxon>Fungi</taxon>
        <taxon>Dikarya</taxon>
        <taxon>Ascomycota</taxon>
        <taxon>Saccharomycotina</taxon>
        <taxon>Saccharomycetes</taxon>
        <taxon>Saccharomycetales</taxon>
        <taxon>Saccharomycetaceae</taxon>
        <taxon>Naumovozyma</taxon>
    </lineage>
</organism>
<feature type="region of interest" description="Disordered" evidence="7">
    <location>
        <begin position="560"/>
        <end position="637"/>
    </location>
</feature>
<dbReference type="InterPro" id="IPR025856">
    <property type="entry name" value="HeH/LEM_domain"/>
</dbReference>
<accession>G0W7H9</accession>
<keyword evidence="11" id="KW-1185">Reference proteome</keyword>
<dbReference type="AlphaFoldDB" id="G0W7H9"/>
<feature type="compositionally biased region" description="Polar residues" evidence="7">
    <location>
        <begin position="618"/>
        <end position="629"/>
    </location>
</feature>
<sequence>MNSDTDYLKPGFNFKKLRVPDLRRILTENHVTYLSSSKKSDLLKLFKENIEPRLPELREIHLHAQPSSEGIIDTNHTSGRNTSTSQSPDIRSSKHGLVWQADSDSNLNSDSSDSDSDSLTSFASQIKSKGSITPKPKKRKIGIPNDGTPIVNKVSKKSPSKSPNKSTSINNFDLSSGSDSETIEGLSINRSHPHISPNKGIEGFFHQENKNAGSNDEDPNKLKEAAAHVKPLAKLIKNNEKKKNIVRTYSSFSSDDSDIELEYQKAKRLVSGSNDNTNDESSSFQKEKDTSNRASTPTMDQQIIEILESDEEEEEDVGSNNTEKSLETESPNIQPIESPPKKQTVNTTRSILPKQEPSSENATPIKQKEIGSEENDADVNDNTNISSSEEESSSKSVTQRITTPELPTAEDVQESEDRVEELDKILNEEKTDTNNDFNKTTNQELIKEQVSPTSKVKETQMVSSLGEKNTSTPSSSKGEPATQRFPSHTKNHGSPRIKTPSKDVIKRSPIFKAYKLASPKISKKAPFSDKPHISNQQNSIVKPIKRDALPKVDITQPIVSLADTSTTTKETSSQKHPLSQDELEELSEMLSSTDGELEKDLEPEDNDINMEETERSTQSENETVSSSPLETEKVAITKNGKRALESDDVEEIKQVPKKKRRVIVGIKKILKTLCSLLKKIILLLLLIIPVIIALWYREQRIMVGYCGTEVDNRPSLIMRNVDYPYAYEIDSALQTYLKPECLPCPENAICYSNMEMKCRPKYRLVESRWNLFGLLPVSASCQRDDQRDQLVSEVVKKSLEFLRTKNAQIECGRSTDDIGSGLSEEELYEIFNEARVPWIDDDEFNDIWNQVISNLKEEPEVIWRQVSTNFFFNAFSIERPKNNNTNIFYLNYRTMTRSLQRIPPMTQAQPMIIKGRKDIFTKIPKSKKEKGTFRSTSTKHVSVKCKFQWEIYETYRRNRYLIWTGLSTATLAKIVEKKLKNYFEEKAKIVTVTRDVLKRLQKVKKQGSNPPYLSSIQLRDIFLADVVDFKRKAYLWKHVEKNLEHNNSNIKSTLMEIHGDIMKCWEWIGPLDTEDEEEEHENLA</sequence>